<reference evidence="3" key="1">
    <citation type="submission" date="2023-09" db="UniProtKB">
        <authorList>
            <consortium name="Ensembl"/>
        </authorList>
    </citation>
    <scope>IDENTIFICATION</scope>
</reference>
<dbReference type="Gene3D" id="2.60.40.150">
    <property type="entry name" value="C2 domain"/>
    <property type="match status" value="1"/>
</dbReference>
<accession>A0A8C0WU17</accession>
<dbReference type="Pfam" id="PF00168">
    <property type="entry name" value="C2"/>
    <property type="match status" value="1"/>
</dbReference>
<proteinExistence type="predicted"/>
<dbReference type="AlphaFoldDB" id="A0A8C0WU17"/>
<dbReference type="GO" id="GO:0006887">
    <property type="term" value="P:exocytosis"/>
    <property type="evidence" value="ECO:0007669"/>
    <property type="project" value="TreeGrafter"/>
</dbReference>
<dbReference type="GO" id="GO:0005886">
    <property type="term" value="C:plasma membrane"/>
    <property type="evidence" value="ECO:0007669"/>
    <property type="project" value="TreeGrafter"/>
</dbReference>
<dbReference type="SMART" id="SM00239">
    <property type="entry name" value="C2"/>
    <property type="match status" value="1"/>
</dbReference>
<dbReference type="InterPro" id="IPR035892">
    <property type="entry name" value="C2_domain_sf"/>
</dbReference>
<protein>
    <recommendedName>
        <fullName evidence="2">C2 domain-containing protein</fullName>
    </recommendedName>
</protein>
<dbReference type="GO" id="GO:0070382">
    <property type="term" value="C:exocytic vesicle"/>
    <property type="evidence" value="ECO:0007669"/>
    <property type="project" value="TreeGrafter"/>
</dbReference>
<evidence type="ECO:0000259" key="2">
    <source>
        <dbReference type="PROSITE" id="PS50004"/>
    </source>
</evidence>
<dbReference type="GO" id="GO:0042043">
    <property type="term" value="F:neurexin family protein binding"/>
    <property type="evidence" value="ECO:0007669"/>
    <property type="project" value="TreeGrafter"/>
</dbReference>
<feature type="domain" description="C2" evidence="2">
    <location>
        <begin position="1"/>
        <end position="106"/>
    </location>
</feature>
<sequence>MNLASGSLLTVLVLYLVLHRGLHLREDGNDPDPYVKIYLLPDPQKTTKRKTKVARKTCNPTYNEMLQRELQLSVLSEQGFWENVLLGEVHIRLRELDLAQEKTGWFALGSRSHGTL</sequence>
<feature type="chain" id="PRO_5034798466" description="C2 domain-containing protein" evidence="1">
    <location>
        <begin position="24"/>
        <end position="116"/>
    </location>
</feature>
<keyword evidence="1" id="KW-0732">Signal</keyword>
<organism evidence="3">
    <name type="scientific">Castor canadensis</name>
    <name type="common">American beaver</name>
    <dbReference type="NCBI Taxonomy" id="51338"/>
    <lineage>
        <taxon>Eukaryota</taxon>
        <taxon>Metazoa</taxon>
        <taxon>Chordata</taxon>
        <taxon>Craniata</taxon>
        <taxon>Vertebrata</taxon>
        <taxon>Euteleostomi</taxon>
        <taxon>Mammalia</taxon>
        <taxon>Eutheria</taxon>
        <taxon>Euarchontoglires</taxon>
        <taxon>Glires</taxon>
        <taxon>Rodentia</taxon>
        <taxon>Castorimorpha</taxon>
        <taxon>Castoridae</taxon>
        <taxon>Castor</taxon>
    </lineage>
</organism>
<dbReference type="SUPFAM" id="SSF49562">
    <property type="entry name" value="C2 domain (Calcium/lipid-binding domain, CaLB)"/>
    <property type="match status" value="1"/>
</dbReference>
<dbReference type="PANTHER" id="PTHR45716:SF2">
    <property type="entry name" value="BITESIZE, ISOFORM I"/>
    <property type="match status" value="1"/>
</dbReference>
<dbReference type="InterPro" id="IPR000008">
    <property type="entry name" value="C2_dom"/>
</dbReference>
<feature type="signal peptide" evidence="1">
    <location>
        <begin position="1"/>
        <end position="23"/>
    </location>
</feature>
<evidence type="ECO:0000313" key="3">
    <source>
        <dbReference type="Ensembl" id="ENSCCNP00000016717.1"/>
    </source>
</evidence>
<name>A0A8C0WU17_CASCN</name>
<dbReference type="Ensembl" id="ENSCCNT00000021760.1">
    <property type="protein sequence ID" value="ENSCCNP00000016717.1"/>
    <property type="gene ID" value="ENSCCNG00000017014.1"/>
</dbReference>
<dbReference type="PANTHER" id="PTHR45716">
    <property type="entry name" value="BITESIZE, ISOFORM I"/>
    <property type="match status" value="1"/>
</dbReference>
<evidence type="ECO:0000256" key="1">
    <source>
        <dbReference type="SAM" id="SignalP"/>
    </source>
</evidence>
<dbReference type="PROSITE" id="PS50004">
    <property type="entry name" value="C2"/>
    <property type="match status" value="1"/>
</dbReference>